<comment type="caution">
    <text evidence="6">The sequence shown here is derived from an EMBL/GenBank/DDBJ whole genome shotgun (WGS) entry which is preliminary data.</text>
</comment>
<gene>
    <name evidence="6" type="ORF">GCM10009098_05910</name>
</gene>
<name>A0ABN1DF06_9GAMM</name>
<protein>
    <recommendedName>
        <fullName evidence="5">Pectinesterase catalytic domain-containing protein</fullName>
    </recommendedName>
</protein>
<evidence type="ECO:0000256" key="2">
    <source>
        <dbReference type="ARBA" id="ARBA00022801"/>
    </source>
</evidence>
<evidence type="ECO:0000313" key="7">
    <source>
        <dbReference type="Proteomes" id="UP001501169"/>
    </source>
</evidence>
<dbReference type="PANTHER" id="PTHR31321">
    <property type="entry name" value="ACYL-COA THIOESTER HYDROLASE YBHC-RELATED"/>
    <property type="match status" value="1"/>
</dbReference>
<dbReference type="InterPro" id="IPR013320">
    <property type="entry name" value="ConA-like_dom_sf"/>
</dbReference>
<proteinExistence type="inferred from homology"/>
<sequence>MVFQQSFLQHIIGRAALSWLILGALGAQLPASAATSALAHYFPRYQCADNPKAMFCQSFEHNAQGLNFLAAKNAAPGMANGRLVLNPERQTLGYKAARTGGHLFTIDSKQLNGFSTDDFYYEALIRPYANSTTDRETLYLTLKDQQSERYFAAGFKVGSSVFTSKLELAILPGSQTQASQVQVLSDLAMPLVLGAQDDIDGQWYLLRIQRRGDALSLYLNGQEVASAVIPAGTVLIPAGVWSYNRSFELDYLAVGHAKPAELNINLHQLENQLLTGYQYEESSVIPWQVDAGDAADIEVINLTPELFTLQQGVQQFTLQYLQPGQGAVLLQSKHQPHRFKQLNIQVLPALAFPAKTDSSQIAALWPTPESSVSADTLLRLTLAQDFSLSEHGAVRLYQLQAGGTKTLVDEIKAGIEMDAFGSSSANKYRSIRRPMIWQDGKTLLIKPHSGKLEAGKTYQVQVSAGLLQFTRDTKTFNGIGHDAGWRFRIKPLPEAKPEIWVAKDGSGDFLSIQGALNFVMDQVGTKVQSVKIAAGVYQEPLYLYGVEQLNIEGEGADESQITFTNYESLNSGLGLGYGKLAGHSGGGRSLFMVEDVGLLVLKKLSITNLHQRREGVRNQAESLYFNSTGKLLVVNSHFTSEQDTLMLKGTSYFYRSLIAGNVDFIWGQNYLSLFEQNEIRSLGNSVKDPKSEYAEGSYILQARTVSEDAPGFIFINNRFTSYPGPTGNRIRPGSTFIARSAGRPVYIDNVLMINNQFDNHIAAQGWAGPLNHEPLPNPVQAGTTQGWREYGSTDLQGNKLDTSARKYGRVLKAEELPFSDVADVMRQYWPDFKPELMLEKESKH</sequence>
<accession>A0ABN1DF06</accession>
<evidence type="ECO:0000256" key="3">
    <source>
        <dbReference type="ARBA" id="ARBA00023085"/>
    </source>
</evidence>
<dbReference type="Pfam" id="PF01095">
    <property type="entry name" value="Pectinesterase"/>
    <property type="match status" value="1"/>
</dbReference>
<feature type="chain" id="PRO_5046686994" description="Pectinesterase catalytic domain-containing protein" evidence="4">
    <location>
        <begin position="34"/>
        <end position="844"/>
    </location>
</feature>
<evidence type="ECO:0000313" key="6">
    <source>
        <dbReference type="EMBL" id="GAA0541144.1"/>
    </source>
</evidence>
<feature type="domain" description="Pectinesterase catalytic" evidence="5">
    <location>
        <begin position="499"/>
        <end position="767"/>
    </location>
</feature>
<evidence type="ECO:0000256" key="1">
    <source>
        <dbReference type="ARBA" id="ARBA00008891"/>
    </source>
</evidence>
<reference evidence="6 7" key="1">
    <citation type="journal article" date="2019" name="Int. J. Syst. Evol. Microbiol.">
        <title>The Global Catalogue of Microorganisms (GCM) 10K type strain sequencing project: providing services to taxonomists for standard genome sequencing and annotation.</title>
        <authorList>
            <consortium name="The Broad Institute Genomics Platform"/>
            <consortium name="The Broad Institute Genome Sequencing Center for Infectious Disease"/>
            <person name="Wu L."/>
            <person name="Ma J."/>
        </authorList>
    </citation>
    <scope>NUCLEOTIDE SEQUENCE [LARGE SCALE GENOMIC DNA]</scope>
    <source>
        <strain evidence="6 7">JCM 14331</strain>
    </source>
</reference>
<keyword evidence="3" id="KW-0063">Aspartyl esterase</keyword>
<dbReference type="RefSeq" id="WP_226765547.1">
    <property type="nucleotide sequence ID" value="NZ_BAAAEO010000001.1"/>
</dbReference>
<dbReference type="InterPro" id="IPR012334">
    <property type="entry name" value="Pectin_lyas_fold"/>
</dbReference>
<feature type="signal peptide" evidence="4">
    <location>
        <begin position="1"/>
        <end position="33"/>
    </location>
</feature>
<keyword evidence="4" id="KW-0732">Signal</keyword>
<dbReference type="Gene3D" id="2.60.120.560">
    <property type="entry name" value="Exo-inulinase, domain 1"/>
    <property type="match status" value="1"/>
</dbReference>
<keyword evidence="7" id="KW-1185">Reference proteome</keyword>
<dbReference type="InterPro" id="IPR000070">
    <property type="entry name" value="Pectinesterase_cat"/>
</dbReference>
<organism evidence="6 7">
    <name type="scientific">Rheinheimera aquimaris</name>
    <dbReference type="NCBI Taxonomy" id="412437"/>
    <lineage>
        <taxon>Bacteria</taxon>
        <taxon>Pseudomonadati</taxon>
        <taxon>Pseudomonadota</taxon>
        <taxon>Gammaproteobacteria</taxon>
        <taxon>Chromatiales</taxon>
        <taxon>Chromatiaceae</taxon>
        <taxon>Rheinheimera</taxon>
    </lineage>
</organism>
<evidence type="ECO:0000259" key="5">
    <source>
        <dbReference type="Pfam" id="PF01095"/>
    </source>
</evidence>
<dbReference type="Gene3D" id="2.160.20.10">
    <property type="entry name" value="Single-stranded right-handed beta-helix, Pectin lyase-like"/>
    <property type="match status" value="1"/>
</dbReference>
<keyword evidence="2" id="KW-0378">Hydrolase</keyword>
<comment type="similarity">
    <text evidence="1">Belongs to the pectinesterase family.</text>
</comment>
<dbReference type="PANTHER" id="PTHR31321:SF57">
    <property type="entry name" value="PECTINESTERASE 53-RELATED"/>
    <property type="match status" value="1"/>
</dbReference>
<dbReference type="SUPFAM" id="SSF49899">
    <property type="entry name" value="Concanavalin A-like lectins/glucanases"/>
    <property type="match status" value="1"/>
</dbReference>
<dbReference type="InterPro" id="IPR011050">
    <property type="entry name" value="Pectin_lyase_fold/virulence"/>
</dbReference>
<dbReference type="SUPFAM" id="SSF51126">
    <property type="entry name" value="Pectin lyase-like"/>
    <property type="match status" value="1"/>
</dbReference>
<dbReference type="EMBL" id="BAAAEO010000001">
    <property type="protein sequence ID" value="GAA0541144.1"/>
    <property type="molecule type" value="Genomic_DNA"/>
</dbReference>
<dbReference type="Proteomes" id="UP001501169">
    <property type="component" value="Unassembled WGS sequence"/>
</dbReference>
<evidence type="ECO:0000256" key="4">
    <source>
        <dbReference type="SAM" id="SignalP"/>
    </source>
</evidence>